<reference evidence="2 3" key="1">
    <citation type="journal article" date="2021" name="Sci. Rep.">
        <title>The genome of the diatom Chaetoceros tenuissimus carries an ancient integrated fragment of an extant virus.</title>
        <authorList>
            <person name="Hongo Y."/>
            <person name="Kimura K."/>
            <person name="Takaki Y."/>
            <person name="Yoshida Y."/>
            <person name="Baba S."/>
            <person name="Kobayashi G."/>
            <person name="Nagasaki K."/>
            <person name="Hano T."/>
            <person name="Tomaru Y."/>
        </authorList>
    </citation>
    <scope>NUCLEOTIDE SEQUENCE [LARGE SCALE GENOMIC DNA]</scope>
    <source>
        <strain evidence="2 3">NIES-3715</strain>
    </source>
</reference>
<dbReference type="PANTHER" id="PTHR35213:SF3">
    <property type="entry name" value="MYB-LIKE DOMAIN-CONTAINING PROTEIN"/>
    <property type="match status" value="1"/>
</dbReference>
<name>A0AAD3H4W1_9STRA</name>
<gene>
    <name evidence="2" type="ORF">CTEN210_06862</name>
</gene>
<protein>
    <recommendedName>
        <fullName evidence="4">RING-type domain-containing protein</fullName>
    </recommendedName>
</protein>
<accession>A0AAD3H4W1</accession>
<feature type="compositionally biased region" description="Low complexity" evidence="1">
    <location>
        <begin position="11"/>
        <end position="22"/>
    </location>
</feature>
<evidence type="ECO:0008006" key="4">
    <source>
        <dbReference type="Google" id="ProtNLM"/>
    </source>
</evidence>
<evidence type="ECO:0000256" key="1">
    <source>
        <dbReference type="SAM" id="MobiDB-lite"/>
    </source>
</evidence>
<organism evidence="2 3">
    <name type="scientific">Chaetoceros tenuissimus</name>
    <dbReference type="NCBI Taxonomy" id="426638"/>
    <lineage>
        <taxon>Eukaryota</taxon>
        <taxon>Sar</taxon>
        <taxon>Stramenopiles</taxon>
        <taxon>Ochrophyta</taxon>
        <taxon>Bacillariophyta</taxon>
        <taxon>Coscinodiscophyceae</taxon>
        <taxon>Chaetocerotophycidae</taxon>
        <taxon>Chaetocerotales</taxon>
        <taxon>Chaetocerotaceae</taxon>
        <taxon>Chaetoceros</taxon>
    </lineage>
</organism>
<feature type="compositionally biased region" description="Polar residues" evidence="1">
    <location>
        <begin position="162"/>
        <end position="172"/>
    </location>
</feature>
<keyword evidence="3" id="KW-1185">Reference proteome</keyword>
<comment type="caution">
    <text evidence="2">The sequence shown here is derived from an EMBL/GenBank/DDBJ whole genome shotgun (WGS) entry which is preliminary data.</text>
</comment>
<dbReference type="EMBL" id="BLLK01000038">
    <property type="protein sequence ID" value="GFH50386.1"/>
    <property type="molecule type" value="Genomic_DNA"/>
</dbReference>
<dbReference type="PANTHER" id="PTHR35213">
    <property type="entry name" value="RING-TYPE DOMAIN-CONTAINING PROTEIN-RELATED"/>
    <property type="match status" value="1"/>
</dbReference>
<evidence type="ECO:0000313" key="2">
    <source>
        <dbReference type="EMBL" id="GFH50386.1"/>
    </source>
</evidence>
<sequence length="864" mass="96527">MNEQAYARTASNSTISSSNHSNGQTDTSTGAALLENTITSSSSAENMNSTTSTNNNTTTSYSYNNVSVNSSTASSVSTSASKDKTAQLINHICKGCQAKDCDLDLRPCGCSTHVRCLPTSFLTNIGKASTTACPFCNREISSVYLYPLHLAYLQEASTLNAEKQRADTSSSANKNKNKKRAMEEMDAQDPASTASALPYLIWTQMQNGPNSVSFVESDKLHFRTGRWNDCETNYANFLIELFENGALPLPNGIKCNEFLRDLLMCRSSRLTKKYKNAKLSTRLFTANDYPLDMIRNKHLVHIQELFLAKTSAVTGLILRFNMSLMWRRYFNEVFNNINSKLQVVSQDWYESVDELETISAEYEQKVRQVRRRKMETALKCDSKGFANHDEAGIFLKVSQAPSRPPTAPIPLAPQSLETVANRVPSGVVSETSEFDIPPLSPMVPYHEQAQMQIQGKDGIFDFISPLTNDKHAEDDNEGAQIDWDDLDIALGLDDTDNYSHSSGESFNTYYLTHVMALVKQHGLPFQYCDMWAPSQVITEQRKNGAEHFLYLTHHGDALLPGQPPSLQLQLKEFGVYSRNFLFKGSAGMPGRVFSSSEASWERNVQNAPEQHFKRVGGARMSNINTVIGVPVSHSKLGTVVVAFYSIQDVEESHEIMEKLVHICSSVGVEDDRSRSTSISAESMHSVNFAPKPFPTEVFSSNEITQLINILSAHIPVDDSKAKESPQFYAPIESFVSLRLLLLKPYTSYSKSERELLQVLRQSWLGYVCQKFDGEDIANRIVREYVFLGKTYSSSTNKASRPASNVPWRDMAHVDYEHVSQSAYSSFDAPSHEYSIPNAQSGESHDSSMNLLFDPKIEESALEEW</sequence>
<proteinExistence type="predicted"/>
<feature type="region of interest" description="Disordered" evidence="1">
    <location>
        <begin position="162"/>
        <end position="190"/>
    </location>
</feature>
<dbReference type="AlphaFoldDB" id="A0AAD3H4W1"/>
<evidence type="ECO:0000313" key="3">
    <source>
        <dbReference type="Proteomes" id="UP001054902"/>
    </source>
</evidence>
<feature type="region of interest" description="Disordered" evidence="1">
    <location>
        <begin position="1"/>
        <end position="28"/>
    </location>
</feature>
<dbReference type="Proteomes" id="UP001054902">
    <property type="component" value="Unassembled WGS sequence"/>
</dbReference>